<comment type="caution">
    <text evidence="3">The sequence shown here is derived from an EMBL/GenBank/DDBJ whole genome shotgun (WGS) entry which is preliminary data.</text>
</comment>
<dbReference type="Gene3D" id="2.60.120.1440">
    <property type="match status" value="1"/>
</dbReference>
<feature type="chain" id="PRO_5001995776" description="FecR protein domain-containing protein" evidence="1">
    <location>
        <begin position="24"/>
        <end position="151"/>
    </location>
</feature>
<sequence length="151" mass="16047">MFIPQKILFWLFACLIFSAASHAEEPKAVIGYVMKAEGEAFVTLDGITQPAVIGLPLQVGSSLNTGTEGSMGVTLADNTVMSFGPNTEVSLDAFLYKPDQGDLKLSTRISRGTLNFISGVIAKLKPEAVEINTPTGTIGVRGTHFLVKVDS</sequence>
<dbReference type="Pfam" id="PF04773">
    <property type="entry name" value="FecR"/>
    <property type="match status" value="1"/>
</dbReference>
<dbReference type="InterPro" id="IPR006860">
    <property type="entry name" value="FecR"/>
</dbReference>
<reference evidence="3 4" key="1">
    <citation type="journal article" date="2014" name="Genome Announc.">
        <title>Draft Genome Sequence of Petroleum Oil-Degrading Marine Bacterium Pseudomonas taeanensis Strain MS-3, Isolated from a Crude Oil-Contaminated Seashore.</title>
        <authorList>
            <person name="Lee S.Y."/>
            <person name="Kim S.H."/>
            <person name="Lee D.G."/>
            <person name="Shin S."/>
            <person name="Yun S.H."/>
            <person name="Choi C.W."/>
            <person name="Chung Y.H."/>
            <person name="Choi J.S."/>
            <person name="Kahng H.Y."/>
            <person name="Kim S.I."/>
        </authorList>
    </citation>
    <scope>NUCLEOTIDE SEQUENCE [LARGE SCALE GENOMIC DNA]</scope>
    <source>
        <strain evidence="3 4">MS-3</strain>
    </source>
</reference>
<feature type="domain" description="FecR protein" evidence="2">
    <location>
        <begin position="63"/>
        <end position="149"/>
    </location>
</feature>
<dbReference type="Proteomes" id="UP000030063">
    <property type="component" value="Unassembled WGS sequence"/>
</dbReference>
<dbReference type="STRING" id="1395571.TMS3_0117900"/>
<accession>A0A0A1YHR8</accession>
<keyword evidence="1" id="KW-0732">Signal</keyword>
<evidence type="ECO:0000259" key="2">
    <source>
        <dbReference type="Pfam" id="PF04773"/>
    </source>
</evidence>
<feature type="signal peptide" evidence="1">
    <location>
        <begin position="1"/>
        <end position="23"/>
    </location>
</feature>
<name>A0A0A1YHR8_9PSED</name>
<evidence type="ECO:0000313" key="3">
    <source>
        <dbReference type="EMBL" id="KFX68528.1"/>
    </source>
</evidence>
<evidence type="ECO:0000313" key="4">
    <source>
        <dbReference type="Proteomes" id="UP000030063"/>
    </source>
</evidence>
<dbReference type="PANTHER" id="PTHR38731">
    <property type="entry name" value="LIPL45-RELATED LIPOPROTEIN-RELATED"/>
    <property type="match status" value="1"/>
</dbReference>
<dbReference type="eggNOG" id="COG4254">
    <property type="taxonomic scope" value="Bacteria"/>
</dbReference>
<dbReference type="AlphaFoldDB" id="A0A0A1YHR8"/>
<keyword evidence="4" id="KW-1185">Reference proteome</keyword>
<proteinExistence type="predicted"/>
<protein>
    <recommendedName>
        <fullName evidence="2">FecR protein domain-containing protein</fullName>
    </recommendedName>
</protein>
<organism evidence="3 4">
    <name type="scientific">Pseudomonas taeanensis MS-3</name>
    <dbReference type="NCBI Taxonomy" id="1395571"/>
    <lineage>
        <taxon>Bacteria</taxon>
        <taxon>Pseudomonadati</taxon>
        <taxon>Pseudomonadota</taxon>
        <taxon>Gammaproteobacteria</taxon>
        <taxon>Pseudomonadales</taxon>
        <taxon>Pseudomonadaceae</taxon>
        <taxon>Pseudomonas</taxon>
    </lineage>
</organism>
<evidence type="ECO:0000256" key="1">
    <source>
        <dbReference type="SAM" id="SignalP"/>
    </source>
</evidence>
<dbReference type="EMBL" id="AWSQ01000005">
    <property type="protein sequence ID" value="KFX68528.1"/>
    <property type="molecule type" value="Genomic_DNA"/>
</dbReference>
<gene>
    <name evidence="3" type="ORF">TMS3_0117900</name>
</gene>